<feature type="compositionally biased region" description="Basic and acidic residues" evidence="5">
    <location>
        <begin position="522"/>
        <end position="538"/>
    </location>
</feature>
<dbReference type="SUPFAM" id="SSF47954">
    <property type="entry name" value="Cyclin-like"/>
    <property type="match status" value="2"/>
</dbReference>
<dbReference type="InterPro" id="IPR006671">
    <property type="entry name" value="Cyclin_N"/>
</dbReference>
<gene>
    <name evidence="7" type="ORF">LTR24_000356</name>
</gene>
<reference evidence="7 8" key="1">
    <citation type="submission" date="2023-08" db="EMBL/GenBank/DDBJ databases">
        <title>Black Yeasts Isolated from many extreme environments.</title>
        <authorList>
            <person name="Coleine C."/>
            <person name="Stajich J.E."/>
            <person name="Selbmann L."/>
        </authorList>
    </citation>
    <scope>NUCLEOTIDE SEQUENCE [LARGE SCALE GENOMIC DNA]</scope>
    <source>
        <strain evidence="7 8">CCFEE 5885</strain>
    </source>
</reference>
<comment type="similarity">
    <text evidence="1">Belongs to the cyclin family. Cyclin C subfamily.</text>
</comment>
<dbReference type="Proteomes" id="UP001345013">
    <property type="component" value="Unassembled WGS sequence"/>
</dbReference>
<evidence type="ECO:0000256" key="3">
    <source>
        <dbReference type="ARBA" id="ARBA00025278"/>
    </source>
</evidence>
<evidence type="ECO:0000256" key="5">
    <source>
        <dbReference type="SAM" id="MobiDB-lite"/>
    </source>
</evidence>
<dbReference type="PANTHER" id="PTHR10026">
    <property type="entry name" value="CYCLIN"/>
    <property type="match status" value="1"/>
</dbReference>
<dbReference type="Pfam" id="PF00134">
    <property type="entry name" value="Cyclin_N"/>
    <property type="match status" value="1"/>
</dbReference>
<evidence type="ECO:0000256" key="2">
    <source>
        <dbReference type="ARBA" id="ARBA00014912"/>
    </source>
</evidence>
<feature type="region of interest" description="Disordered" evidence="5">
    <location>
        <begin position="288"/>
        <end position="309"/>
    </location>
</feature>
<keyword evidence="4" id="KW-0195">Cyclin</keyword>
<feature type="region of interest" description="Disordered" evidence="5">
    <location>
        <begin position="321"/>
        <end position="364"/>
    </location>
</feature>
<dbReference type="EMBL" id="JAVRRG010000003">
    <property type="protein sequence ID" value="KAK5102125.1"/>
    <property type="molecule type" value="Genomic_DNA"/>
</dbReference>
<keyword evidence="8" id="KW-1185">Reference proteome</keyword>
<dbReference type="InterPro" id="IPR036915">
    <property type="entry name" value="Cyclin-like_sf"/>
</dbReference>
<feature type="compositionally biased region" description="Basic and acidic residues" evidence="5">
    <location>
        <begin position="338"/>
        <end position="364"/>
    </location>
</feature>
<dbReference type="InterPro" id="IPR013763">
    <property type="entry name" value="Cyclin-like_dom"/>
</dbReference>
<dbReference type="Gene3D" id="1.10.472.10">
    <property type="entry name" value="Cyclin-like"/>
    <property type="match status" value="2"/>
</dbReference>
<comment type="function">
    <text evidence="3">Component of the SRB8-11 complex. The SRB8-11 complex is a regulatory module of the Mediator complex which is itself involved in regulation of basal and activated RNA polymerase II-dependent transcription. The SRB8-11 complex may be involved in the transcriptional repression of a subset of genes regulated by Mediator. It may inhibit the association of the Mediator complex with RNA polymerase II to form the holoenzyme complex. The SRB8-11 complex phosphorylates the C-terminal domain (CTD) of the largest subunit of RNA polymerase II.</text>
</comment>
<feature type="domain" description="Cyclin-like" evidence="6">
    <location>
        <begin position="56"/>
        <end position="162"/>
    </location>
</feature>
<sequence length="598" mass="67367">MSSHPSSAPPSRPPIYYEDTDPQWLFTPNEFERLTPSRCEGMDAATEHINRRKGINFITQVGISLKLDQITLATASIYFQRFYMRHPLQIQGSNKGAHHYQVAATAVYVAYKSKENPRKMHELIVAVSRVAQKDPNLLIDEQSKEFWKWRETIQHHENLMLEVLCFDLDPGLPYSVLFEILKYYNVQDNKKLRNVSWGMLNDSFGTILCLLVQPQSIAGGCLYLSLAHVRDTLPDDEMGRAWWDTLGLNLDEMHLVVDTMINTYQDRSVKGQVGAEVYAKDGEGLNFNHTRRLGTPSVEGNVTPRELGGLTSNQIENRAVTNGAENGHTNAEGSAEQEQDRAMEDVRDAEMDGSEEEKKTNEVKVRRRRLATTETVVKNWVVSTAKQKSVQRGHSDYQVIMRKAFNEMRSKVKAHSVGDMVRFFESDEFALSKIANHEREHGNARKGSSPLCAKHLSSSFGRPPARLSHSSPSRHESTQAVPVTSMNQELLGLGYEADAGSDAIQQWLEDVLSVAESTHQAPYEEHDSDMVDQDRPEGAVDTPPEQSDEEPVGRVFSRDDVSRLADMAARKAVEDFEHEELEEAASHIQPRPGEDTPP</sequence>
<protein>
    <recommendedName>
        <fullName evidence="2">RNA polymerase II holoenzyme cyclin-like subunit</fullName>
    </recommendedName>
</protein>
<comment type="caution">
    <text evidence="7">The sequence shown here is derived from an EMBL/GenBank/DDBJ whole genome shotgun (WGS) entry which is preliminary data.</text>
</comment>
<evidence type="ECO:0000313" key="8">
    <source>
        <dbReference type="Proteomes" id="UP001345013"/>
    </source>
</evidence>
<dbReference type="SMART" id="SM00385">
    <property type="entry name" value="CYCLIN"/>
    <property type="match status" value="1"/>
</dbReference>
<dbReference type="InterPro" id="IPR043198">
    <property type="entry name" value="Cyclin/Ssn8"/>
</dbReference>
<dbReference type="CDD" id="cd20546">
    <property type="entry name" value="CYCLIN_SpCG1C_ScCTK2-like_rpt2"/>
    <property type="match status" value="1"/>
</dbReference>
<feature type="compositionally biased region" description="Polar residues" evidence="5">
    <location>
        <begin position="321"/>
        <end position="332"/>
    </location>
</feature>
<name>A0ABR0KNP4_9EURO</name>
<feature type="region of interest" description="Disordered" evidence="5">
    <location>
        <begin position="574"/>
        <end position="598"/>
    </location>
</feature>
<evidence type="ECO:0000256" key="1">
    <source>
        <dbReference type="ARBA" id="ARBA00008638"/>
    </source>
</evidence>
<proteinExistence type="inferred from homology"/>
<evidence type="ECO:0000256" key="4">
    <source>
        <dbReference type="RuleBase" id="RU000383"/>
    </source>
</evidence>
<evidence type="ECO:0000313" key="7">
    <source>
        <dbReference type="EMBL" id="KAK5102125.1"/>
    </source>
</evidence>
<accession>A0ABR0KNP4</accession>
<organism evidence="7 8">
    <name type="scientific">Lithohypha guttulata</name>
    <dbReference type="NCBI Taxonomy" id="1690604"/>
    <lineage>
        <taxon>Eukaryota</taxon>
        <taxon>Fungi</taxon>
        <taxon>Dikarya</taxon>
        <taxon>Ascomycota</taxon>
        <taxon>Pezizomycotina</taxon>
        <taxon>Eurotiomycetes</taxon>
        <taxon>Chaetothyriomycetidae</taxon>
        <taxon>Chaetothyriales</taxon>
        <taxon>Trichomeriaceae</taxon>
        <taxon>Lithohypha</taxon>
    </lineage>
</organism>
<evidence type="ECO:0000259" key="6">
    <source>
        <dbReference type="SMART" id="SM00385"/>
    </source>
</evidence>
<feature type="region of interest" description="Disordered" evidence="5">
    <location>
        <begin position="516"/>
        <end position="560"/>
    </location>
</feature>
<feature type="region of interest" description="Disordered" evidence="5">
    <location>
        <begin position="439"/>
        <end position="481"/>
    </location>
</feature>